<dbReference type="GO" id="GO:0016798">
    <property type="term" value="F:hydrolase activity, acting on glycosyl bonds"/>
    <property type="evidence" value="ECO:0007669"/>
    <property type="project" value="UniProtKB-KW"/>
</dbReference>
<keyword evidence="7 10" id="KW-0862">Zinc</keyword>
<dbReference type="GO" id="GO:0046872">
    <property type="term" value="F:metal ion binding"/>
    <property type="evidence" value="ECO:0007669"/>
    <property type="project" value="UniProtKB-KW"/>
</dbReference>
<sequence>MKLIGLLLAVASLRGGSATSIDWASLGPRIEAMATTGEVDEHVTDFFRLKHTFKPNGKPIELQIFDGMSEKQKIELTCAFCDLGAAQFLSWFNAGDSPAVIVDKGVNLCLDLNVQTERVCRGVLEMFVDMFYYILTERNSTEPVTAAEACGFLVFPTCWVDNPRYQWTLDLDFLGPKPTPETPQLPPAGSPVLKVLQLTDIHVDPNYSVGGNGDCDEPTCCRVDQGAPVNSTPAGYWGDYRDCDLPVHSFINLLEQTSTHSDLAYVIFTGDIIDHGVWATTTQYNIDLINFFYDQLKSSYNVPVLPIFGNHEPHPLNVFTSEEMNVPPEISSDWLYELAVAQWEAWLPGQSANILKGGYYAYEVNPGLKVIGLNTMFCYPYNFWLMHTTFDPAGELIWLANELLASEQANQKVHLLSHIPGNSDCYYVWGKEFRRIVDRFENTIVGQFHGHTHNDHFHLFFDPTDSSRASGIGFVGGSGTSYSNVNPNYRIYHIDGAYDGSSYRVLDHETWYYNLTEANLGGETVPPNWQKLYTFTESFGVASVFPQDMYDLTLRMINDTQLFQLYYSYYVKIGDPSLEEGCDEACVRKLLCKILTSVETDYTMCDQLLPPLP</sequence>
<evidence type="ECO:0000256" key="8">
    <source>
        <dbReference type="ARBA" id="ARBA00023180"/>
    </source>
</evidence>
<comment type="function">
    <text evidence="9">Converts sphingomyelin to ceramide.</text>
</comment>
<feature type="chain" id="PRO_5035723387" description="Sphingomyelin phosphodiesterase" evidence="12">
    <location>
        <begin position="19"/>
        <end position="613"/>
    </location>
</feature>
<dbReference type="GO" id="GO:0005615">
    <property type="term" value="C:extracellular space"/>
    <property type="evidence" value="ECO:0007669"/>
    <property type="project" value="TreeGrafter"/>
</dbReference>
<dbReference type="SUPFAM" id="SSF56300">
    <property type="entry name" value="Metallo-dependent phosphatases"/>
    <property type="match status" value="1"/>
</dbReference>
<dbReference type="InterPro" id="IPR004843">
    <property type="entry name" value="Calcineurin-like_PHP"/>
</dbReference>
<reference evidence="15 16" key="1">
    <citation type="submission" date="2020-04" db="EMBL/GenBank/DDBJ databases">
        <authorList>
            <person name="Alioto T."/>
            <person name="Alioto T."/>
            <person name="Gomez Garrido J."/>
        </authorList>
    </citation>
    <scope>NUCLEOTIDE SEQUENCE [LARGE SCALE GENOMIC DNA]</scope>
</reference>
<feature type="disulfide bond" evidence="11">
    <location>
        <begin position="215"/>
        <end position="220"/>
    </location>
</feature>
<proteinExistence type="inferred from homology"/>
<evidence type="ECO:0000313" key="16">
    <source>
        <dbReference type="Proteomes" id="UP000494165"/>
    </source>
</evidence>
<dbReference type="CDD" id="cd00842">
    <property type="entry name" value="MPP_ASMase"/>
    <property type="match status" value="1"/>
</dbReference>
<keyword evidence="3" id="KW-0964">Secreted</keyword>
<feature type="disulfide bond" evidence="11">
    <location>
        <begin position="221"/>
        <end position="243"/>
    </location>
</feature>
<dbReference type="Gene3D" id="3.60.21.10">
    <property type="match status" value="1"/>
</dbReference>
<name>A0A8S1BXA5_9INSE</name>
<dbReference type="InterPro" id="IPR011160">
    <property type="entry name" value="Sphingomy_PDE"/>
</dbReference>
<dbReference type="GO" id="GO:0061750">
    <property type="term" value="F:acid sphingomyelin phosphodiesterase activity"/>
    <property type="evidence" value="ECO:0007669"/>
    <property type="project" value="TreeGrafter"/>
</dbReference>
<feature type="binding site" evidence="10">
    <location>
        <position position="310"/>
    </location>
    <ligand>
        <name>Zn(2+)</name>
        <dbReference type="ChEBI" id="CHEBI:29105"/>
        <label>2</label>
    </ligand>
</feature>
<dbReference type="Pfam" id="PF19272">
    <property type="entry name" value="ASMase_C"/>
    <property type="match status" value="1"/>
</dbReference>
<evidence type="ECO:0000256" key="5">
    <source>
        <dbReference type="ARBA" id="ARBA00022729"/>
    </source>
</evidence>
<keyword evidence="8" id="KW-0325">Glycoprotein</keyword>
<evidence type="ECO:0000256" key="7">
    <source>
        <dbReference type="ARBA" id="ARBA00022833"/>
    </source>
</evidence>
<feature type="signal peptide" evidence="12">
    <location>
        <begin position="1"/>
        <end position="18"/>
    </location>
</feature>
<dbReference type="InterPro" id="IPR045473">
    <property type="entry name" value="ASM_C"/>
</dbReference>
<evidence type="ECO:0000256" key="10">
    <source>
        <dbReference type="PIRSR" id="PIRSR000948-1"/>
    </source>
</evidence>
<comment type="cofactor">
    <cofactor evidence="10">
        <name>Zn(2+)</name>
        <dbReference type="ChEBI" id="CHEBI:29105"/>
    </cofactor>
    <text evidence="10">Binds 2 Zn(2+) ions per subunit.</text>
</comment>
<feature type="binding site" evidence="10">
    <location>
        <position position="451"/>
    </location>
    <ligand>
        <name>Zn(2+)</name>
        <dbReference type="ChEBI" id="CHEBI:29105"/>
        <label>2</label>
    </ligand>
</feature>
<feature type="disulfide bond" evidence="11">
    <location>
        <begin position="378"/>
        <end position="425"/>
    </location>
</feature>
<evidence type="ECO:0000256" key="9">
    <source>
        <dbReference type="PIRNR" id="PIRNR000948"/>
    </source>
</evidence>
<dbReference type="EMBL" id="CADEPI010000006">
    <property type="protein sequence ID" value="CAB3361410.1"/>
    <property type="molecule type" value="Genomic_DNA"/>
</dbReference>
<evidence type="ECO:0000256" key="1">
    <source>
        <dbReference type="ARBA" id="ARBA00004613"/>
    </source>
</evidence>
<feature type="disulfide bond" evidence="11">
    <location>
        <begin position="78"/>
        <end position="158"/>
    </location>
</feature>
<keyword evidence="9" id="KW-0326">Glycosidase</keyword>
<evidence type="ECO:0000256" key="6">
    <source>
        <dbReference type="ARBA" id="ARBA00022801"/>
    </source>
</evidence>
<evidence type="ECO:0000259" key="13">
    <source>
        <dbReference type="Pfam" id="PF00149"/>
    </source>
</evidence>
<dbReference type="PIRSF" id="PIRSF000948">
    <property type="entry name" value="Sphingomy_PDE"/>
    <property type="match status" value="1"/>
</dbReference>
<dbReference type="Proteomes" id="UP000494165">
    <property type="component" value="Unassembled WGS sequence"/>
</dbReference>
<comment type="subcellular location">
    <subcellularLocation>
        <location evidence="1">Secreted</location>
    </subcellularLocation>
</comment>
<dbReference type="GO" id="GO:0016020">
    <property type="term" value="C:membrane"/>
    <property type="evidence" value="ECO:0007669"/>
    <property type="project" value="GOC"/>
</dbReference>
<gene>
    <name evidence="15" type="ORF">CLODIP_2_CD15760</name>
</gene>
<evidence type="ECO:0000256" key="3">
    <source>
        <dbReference type="ARBA" id="ARBA00022525"/>
    </source>
</evidence>
<keyword evidence="11" id="KW-1015">Disulfide bond</keyword>
<feature type="domain" description="Sphingomyelin phosphodiesterase C-terminal" evidence="14">
    <location>
        <begin position="485"/>
        <end position="605"/>
    </location>
</feature>
<dbReference type="OrthoDB" id="282973at2759"/>
<feature type="domain" description="Calcineurin-like phosphoesterase" evidence="13">
    <location>
        <begin position="193"/>
        <end position="454"/>
    </location>
</feature>
<dbReference type="GO" id="GO:0005764">
    <property type="term" value="C:lysosome"/>
    <property type="evidence" value="ECO:0007669"/>
    <property type="project" value="TreeGrafter"/>
</dbReference>
<evidence type="ECO:0000256" key="2">
    <source>
        <dbReference type="ARBA" id="ARBA00008234"/>
    </source>
</evidence>
<evidence type="ECO:0000259" key="14">
    <source>
        <dbReference type="Pfam" id="PF19272"/>
    </source>
</evidence>
<accession>A0A8S1BXA5</accession>
<dbReference type="PANTHER" id="PTHR10340:SF29">
    <property type="entry name" value="SPHINGOMYELIN PHOSPHODIESTERASE"/>
    <property type="match status" value="1"/>
</dbReference>
<evidence type="ECO:0000256" key="12">
    <source>
        <dbReference type="SAM" id="SignalP"/>
    </source>
</evidence>
<feature type="binding site" evidence="10">
    <location>
        <position position="271"/>
    </location>
    <ligand>
        <name>Zn(2+)</name>
        <dbReference type="ChEBI" id="CHEBI:29105"/>
        <label>2</label>
    </ligand>
</feature>
<feature type="binding site" evidence="10">
    <location>
        <position position="418"/>
    </location>
    <ligand>
        <name>Zn(2+)</name>
        <dbReference type="ChEBI" id="CHEBI:29105"/>
        <label>2</label>
    </ligand>
</feature>
<dbReference type="GO" id="GO:0006685">
    <property type="term" value="P:sphingomyelin catabolic process"/>
    <property type="evidence" value="ECO:0007669"/>
    <property type="project" value="UniProtKB-UniRule"/>
</dbReference>
<evidence type="ECO:0000256" key="4">
    <source>
        <dbReference type="ARBA" id="ARBA00022723"/>
    </source>
</evidence>
<comment type="catalytic activity">
    <reaction evidence="9">
        <text>a sphingomyelin + H2O = phosphocholine + an N-acylsphing-4-enine + H(+)</text>
        <dbReference type="Rhea" id="RHEA:19253"/>
        <dbReference type="ChEBI" id="CHEBI:15377"/>
        <dbReference type="ChEBI" id="CHEBI:15378"/>
        <dbReference type="ChEBI" id="CHEBI:17636"/>
        <dbReference type="ChEBI" id="CHEBI:52639"/>
        <dbReference type="ChEBI" id="CHEBI:295975"/>
        <dbReference type="EC" id="3.1.4.12"/>
    </reaction>
</comment>
<keyword evidence="4 10" id="KW-0479">Metal-binding</keyword>
<dbReference type="AlphaFoldDB" id="A0A8S1BXA5"/>
<dbReference type="PANTHER" id="PTHR10340">
    <property type="entry name" value="SPHINGOMYELIN PHOSPHODIESTERASE"/>
    <property type="match status" value="1"/>
</dbReference>
<comment type="similarity">
    <text evidence="2 9">Belongs to the acid sphingomyelinase family.</text>
</comment>
<dbReference type="GO" id="GO:0046513">
    <property type="term" value="P:ceramide biosynthetic process"/>
    <property type="evidence" value="ECO:0007669"/>
    <property type="project" value="TreeGrafter"/>
</dbReference>
<organism evidence="15 16">
    <name type="scientific">Cloeon dipterum</name>
    <dbReference type="NCBI Taxonomy" id="197152"/>
    <lineage>
        <taxon>Eukaryota</taxon>
        <taxon>Metazoa</taxon>
        <taxon>Ecdysozoa</taxon>
        <taxon>Arthropoda</taxon>
        <taxon>Hexapoda</taxon>
        <taxon>Insecta</taxon>
        <taxon>Pterygota</taxon>
        <taxon>Palaeoptera</taxon>
        <taxon>Ephemeroptera</taxon>
        <taxon>Pisciforma</taxon>
        <taxon>Baetidae</taxon>
        <taxon>Cloeon</taxon>
    </lineage>
</organism>
<feature type="binding site" evidence="10">
    <location>
        <position position="202"/>
    </location>
    <ligand>
        <name>Zn(2+)</name>
        <dbReference type="ChEBI" id="CHEBI:29105"/>
        <label>1</label>
    </ligand>
</feature>
<keyword evidence="5 12" id="KW-0732">Signal</keyword>
<dbReference type="InterPro" id="IPR041805">
    <property type="entry name" value="ASMase/PPN1_MPP"/>
</dbReference>
<feature type="disulfide bond" evidence="11">
    <location>
        <begin position="109"/>
        <end position="120"/>
    </location>
</feature>
<keyword evidence="16" id="KW-1185">Reference proteome</keyword>
<keyword evidence="6 9" id="KW-0378">Hydrolase</keyword>
<evidence type="ECO:0000256" key="11">
    <source>
        <dbReference type="PIRSR" id="PIRSR000948-2"/>
    </source>
</evidence>
<feature type="disulfide bond" evidence="11">
    <location>
        <begin position="582"/>
        <end position="586"/>
    </location>
</feature>
<comment type="caution">
    <text evidence="15">The sequence shown here is derived from an EMBL/GenBank/DDBJ whole genome shotgun (WGS) entry which is preliminary data.</text>
</comment>
<protein>
    <recommendedName>
        <fullName evidence="9">Sphingomyelin phosphodiesterase</fullName>
        <ecNumber evidence="9">3.1.4.12</ecNumber>
    </recommendedName>
</protein>
<feature type="binding site" evidence="10">
    <location>
        <position position="271"/>
    </location>
    <ligand>
        <name>Zn(2+)</name>
        <dbReference type="ChEBI" id="CHEBI:29105"/>
        <label>1</label>
    </ligand>
</feature>
<feature type="disulfide bond" evidence="11">
    <location>
        <begin position="81"/>
        <end position="150"/>
    </location>
</feature>
<dbReference type="InterPro" id="IPR029052">
    <property type="entry name" value="Metallo-depent_PP-like"/>
</dbReference>
<dbReference type="EC" id="3.1.4.12" evidence="9"/>
<dbReference type="Pfam" id="PF00149">
    <property type="entry name" value="Metallophos"/>
    <property type="match status" value="1"/>
</dbReference>
<feature type="binding site" evidence="10">
    <location>
        <position position="200"/>
    </location>
    <ligand>
        <name>Zn(2+)</name>
        <dbReference type="ChEBI" id="CHEBI:29105"/>
        <label>1</label>
    </ligand>
</feature>
<evidence type="ECO:0000313" key="15">
    <source>
        <dbReference type="EMBL" id="CAB3361410.1"/>
    </source>
</evidence>
<feature type="binding site" evidence="10">
    <location>
        <position position="453"/>
    </location>
    <ligand>
        <name>Zn(2+)</name>
        <dbReference type="ChEBI" id="CHEBI:29105"/>
        <label>1</label>
    </ligand>
</feature>